<dbReference type="GO" id="GO:0003723">
    <property type="term" value="F:RNA binding"/>
    <property type="evidence" value="ECO:0007669"/>
    <property type="project" value="InterPro"/>
</dbReference>
<dbReference type="SMART" id="SM01233">
    <property type="entry name" value="HABP4_PAI-RBP1"/>
    <property type="match status" value="1"/>
</dbReference>
<evidence type="ECO:0000256" key="3">
    <source>
        <dbReference type="SAM" id="MobiDB-lite"/>
    </source>
</evidence>
<feature type="compositionally biased region" description="Basic and acidic residues" evidence="3">
    <location>
        <begin position="273"/>
        <end position="289"/>
    </location>
</feature>
<evidence type="ECO:0000313" key="5">
    <source>
        <dbReference type="EMBL" id="OMJ07955.1"/>
    </source>
</evidence>
<dbReference type="Gene3D" id="6.10.140.1040">
    <property type="match status" value="1"/>
</dbReference>
<evidence type="ECO:0000256" key="2">
    <source>
        <dbReference type="ARBA" id="ARBA00022490"/>
    </source>
</evidence>
<accession>A0A1R1X015</accession>
<feature type="region of interest" description="Disordered" evidence="3">
    <location>
        <begin position="31"/>
        <end position="156"/>
    </location>
</feature>
<proteinExistence type="predicted"/>
<comment type="subcellular location">
    <subcellularLocation>
        <location evidence="1">Cytoplasm</location>
    </subcellularLocation>
</comment>
<dbReference type="InterPro" id="IPR006861">
    <property type="entry name" value="HABP4_PAIRBP1-bd"/>
</dbReference>
<dbReference type="GO" id="GO:0005634">
    <property type="term" value="C:nucleus"/>
    <property type="evidence" value="ECO:0007669"/>
    <property type="project" value="TreeGrafter"/>
</dbReference>
<dbReference type="InterPro" id="IPR039764">
    <property type="entry name" value="HABP4/SERBP1-like"/>
</dbReference>
<name>A0A1R1X015_9FUNG</name>
<dbReference type="Proteomes" id="UP000187429">
    <property type="component" value="Unassembled WGS sequence"/>
</dbReference>
<keyword evidence="6" id="KW-1185">Reference proteome</keyword>
<dbReference type="GO" id="GO:0005737">
    <property type="term" value="C:cytoplasm"/>
    <property type="evidence" value="ECO:0007669"/>
    <property type="project" value="UniProtKB-SubCell"/>
</dbReference>
<dbReference type="PANTHER" id="PTHR12299">
    <property type="entry name" value="HYALURONIC ACID-BINDING PROTEIN 4"/>
    <property type="match status" value="1"/>
</dbReference>
<evidence type="ECO:0000259" key="4">
    <source>
        <dbReference type="SMART" id="SM01233"/>
    </source>
</evidence>
<protein>
    <recommendedName>
        <fullName evidence="4">Hyaluronan/mRNA-binding protein domain-containing protein</fullName>
    </recommendedName>
</protein>
<dbReference type="PANTHER" id="PTHR12299:SF17">
    <property type="entry name" value="AT19571P-RELATED"/>
    <property type="match status" value="1"/>
</dbReference>
<dbReference type="EMBL" id="LSSM01007524">
    <property type="protein sequence ID" value="OMJ07955.1"/>
    <property type="molecule type" value="Genomic_DNA"/>
</dbReference>
<dbReference type="InterPro" id="IPR019084">
    <property type="entry name" value="STM1-like_N"/>
</dbReference>
<feature type="compositionally biased region" description="Basic and acidic residues" evidence="3">
    <location>
        <begin position="132"/>
        <end position="149"/>
    </location>
</feature>
<reference evidence="6" key="1">
    <citation type="submission" date="2017-01" db="EMBL/GenBank/DDBJ databases">
        <authorList>
            <person name="Wang Y."/>
            <person name="White M."/>
            <person name="Kvist S."/>
            <person name="Moncalvo J.-M."/>
        </authorList>
    </citation>
    <scope>NUCLEOTIDE SEQUENCE [LARGE SCALE GENOMIC DNA]</scope>
    <source>
        <strain evidence="6">ID-206-W2</strain>
    </source>
</reference>
<feature type="domain" description="Hyaluronan/mRNA-binding protein" evidence="4">
    <location>
        <begin position="130"/>
        <end position="223"/>
    </location>
</feature>
<comment type="caution">
    <text evidence="5">The sequence shown here is derived from an EMBL/GenBank/DDBJ whole genome shotgun (WGS) entry which is preliminary data.</text>
</comment>
<feature type="compositionally biased region" description="Basic and acidic residues" evidence="3">
    <location>
        <begin position="65"/>
        <end position="123"/>
    </location>
</feature>
<dbReference type="OrthoDB" id="5390558at2759"/>
<keyword evidence="2" id="KW-0963">Cytoplasm</keyword>
<gene>
    <name evidence="5" type="ORF">AYI69_g11248</name>
</gene>
<evidence type="ECO:0000313" key="6">
    <source>
        <dbReference type="Proteomes" id="UP000187429"/>
    </source>
</evidence>
<sequence length="311" mass="34791">MAESIASRNIFDLLQDDAPDAEVSFNIKPVAEKKAKAPAKAAAQPEKSKAPVANQRAKNAQGRSGNRDGAPREFKPRDGAARENRPRDQSNREFTPRDNNREFTGRSRQNNDSRDRTRGRGREGGAPSGNRRTYDRHSATGIEDSEKKSKMGWMGDDSKVIKDQEVATTEAHADAAEVIEAQPEAIPEPEDNTKTLDQYLKEKLEKAAIADAEQKQIRKANEGVDASLLKSSAVLAKEEELFYSGKSSASKAKKQNKTQREKTQLEFQARFAPTERQKRNQREDRDKNFGRNRRTHNNLNVNDESAFPSLG</sequence>
<dbReference type="Pfam" id="PF09598">
    <property type="entry name" value="Stm1_N"/>
    <property type="match status" value="1"/>
</dbReference>
<dbReference type="AlphaFoldDB" id="A0A1R1X015"/>
<evidence type="ECO:0000256" key="1">
    <source>
        <dbReference type="ARBA" id="ARBA00004496"/>
    </source>
</evidence>
<organism evidence="5 6">
    <name type="scientific">Smittium culicis</name>
    <dbReference type="NCBI Taxonomy" id="133412"/>
    <lineage>
        <taxon>Eukaryota</taxon>
        <taxon>Fungi</taxon>
        <taxon>Fungi incertae sedis</taxon>
        <taxon>Zoopagomycota</taxon>
        <taxon>Kickxellomycotina</taxon>
        <taxon>Harpellomycetes</taxon>
        <taxon>Harpellales</taxon>
        <taxon>Legeriomycetaceae</taxon>
        <taxon>Smittium</taxon>
    </lineage>
</organism>
<feature type="region of interest" description="Disordered" evidence="3">
    <location>
        <begin position="244"/>
        <end position="311"/>
    </location>
</feature>